<sequence length="147" mass="16429">MRSSGGSSAQAQRPVRLGRLKRPLYSGCPVPTHNIRPQPARTRSITRREPPLTWKPLCLVDRSRPTRSQSRLGRLFIPGGHRFLKHSNHSPPVRSSAMECRCPAAGLQVSVLYHLAAPFRSDLGPSSIVLAIMRHFDSRLRVQVRPA</sequence>
<dbReference type="Proteomes" id="UP001066276">
    <property type="component" value="Chromosome 4_2"/>
</dbReference>
<dbReference type="EMBL" id="JANPWB010000008">
    <property type="protein sequence ID" value="KAJ1161633.1"/>
    <property type="molecule type" value="Genomic_DNA"/>
</dbReference>
<comment type="caution">
    <text evidence="1">The sequence shown here is derived from an EMBL/GenBank/DDBJ whole genome shotgun (WGS) entry which is preliminary data.</text>
</comment>
<gene>
    <name evidence="1" type="ORF">NDU88_002117</name>
</gene>
<evidence type="ECO:0000313" key="1">
    <source>
        <dbReference type="EMBL" id="KAJ1161633.1"/>
    </source>
</evidence>
<keyword evidence="2" id="KW-1185">Reference proteome</keyword>
<protein>
    <submittedName>
        <fullName evidence="1">Uncharacterized protein</fullName>
    </submittedName>
</protein>
<proteinExistence type="predicted"/>
<reference evidence="1" key="1">
    <citation type="journal article" date="2022" name="bioRxiv">
        <title>Sequencing and chromosome-scale assembly of the giantPleurodeles waltlgenome.</title>
        <authorList>
            <person name="Brown T."/>
            <person name="Elewa A."/>
            <person name="Iarovenko S."/>
            <person name="Subramanian E."/>
            <person name="Araus A.J."/>
            <person name="Petzold A."/>
            <person name="Susuki M."/>
            <person name="Suzuki K.-i.T."/>
            <person name="Hayashi T."/>
            <person name="Toyoda A."/>
            <person name="Oliveira C."/>
            <person name="Osipova E."/>
            <person name="Leigh N.D."/>
            <person name="Simon A."/>
            <person name="Yun M.H."/>
        </authorList>
    </citation>
    <scope>NUCLEOTIDE SEQUENCE</scope>
    <source>
        <strain evidence="1">20211129_DDA</strain>
        <tissue evidence="1">Liver</tissue>
    </source>
</reference>
<accession>A0AAV7SC08</accession>
<organism evidence="1 2">
    <name type="scientific">Pleurodeles waltl</name>
    <name type="common">Iberian ribbed newt</name>
    <dbReference type="NCBI Taxonomy" id="8319"/>
    <lineage>
        <taxon>Eukaryota</taxon>
        <taxon>Metazoa</taxon>
        <taxon>Chordata</taxon>
        <taxon>Craniata</taxon>
        <taxon>Vertebrata</taxon>
        <taxon>Euteleostomi</taxon>
        <taxon>Amphibia</taxon>
        <taxon>Batrachia</taxon>
        <taxon>Caudata</taxon>
        <taxon>Salamandroidea</taxon>
        <taxon>Salamandridae</taxon>
        <taxon>Pleurodelinae</taxon>
        <taxon>Pleurodeles</taxon>
    </lineage>
</organism>
<dbReference type="AlphaFoldDB" id="A0AAV7SC08"/>
<evidence type="ECO:0000313" key="2">
    <source>
        <dbReference type="Proteomes" id="UP001066276"/>
    </source>
</evidence>
<name>A0AAV7SC08_PLEWA</name>